<feature type="domain" description="Glycosyltransferase subfamily 4-like N-terminal" evidence="2">
    <location>
        <begin position="13"/>
        <end position="174"/>
    </location>
</feature>
<accession>A0A318DZZ1</accession>
<evidence type="ECO:0000313" key="4">
    <source>
        <dbReference type="Proteomes" id="UP000247389"/>
    </source>
</evidence>
<dbReference type="PANTHER" id="PTHR12526">
    <property type="entry name" value="GLYCOSYLTRANSFERASE"/>
    <property type="match status" value="1"/>
</dbReference>
<dbReference type="GO" id="GO:0016757">
    <property type="term" value="F:glycosyltransferase activity"/>
    <property type="evidence" value="ECO:0007669"/>
    <property type="project" value="InterPro"/>
</dbReference>
<dbReference type="AlphaFoldDB" id="A0A318DZZ1"/>
<evidence type="ECO:0000259" key="2">
    <source>
        <dbReference type="Pfam" id="PF13439"/>
    </source>
</evidence>
<dbReference type="Pfam" id="PF00534">
    <property type="entry name" value="Glycos_transf_1"/>
    <property type="match status" value="1"/>
</dbReference>
<keyword evidence="3" id="KW-0808">Transferase</keyword>
<protein>
    <submittedName>
        <fullName evidence="3">Glycosyltransferase involved in cell wall biosynthesis</fullName>
    </submittedName>
</protein>
<dbReference type="PANTHER" id="PTHR12526:SF630">
    <property type="entry name" value="GLYCOSYLTRANSFERASE"/>
    <property type="match status" value="1"/>
</dbReference>
<dbReference type="CDD" id="cd03820">
    <property type="entry name" value="GT4_AmsD-like"/>
    <property type="match status" value="1"/>
</dbReference>
<evidence type="ECO:0000259" key="1">
    <source>
        <dbReference type="Pfam" id="PF00534"/>
    </source>
</evidence>
<comment type="caution">
    <text evidence="3">The sequence shown here is derived from an EMBL/GenBank/DDBJ whole genome shotgun (WGS) entry which is preliminary data.</text>
</comment>
<dbReference type="EMBL" id="QICM01000035">
    <property type="protein sequence ID" value="PXV62294.1"/>
    <property type="molecule type" value="Genomic_DNA"/>
</dbReference>
<dbReference type="SUPFAM" id="SSF53756">
    <property type="entry name" value="UDP-Glycosyltransferase/glycogen phosphorylase"/>
    <property type="match status" value="1"/>
</dbReference>
<dbReference type="RefSeq" id="WP_110301222.1">
    <property type="nucleotide sequence ID" value="NZ_QICM01000035.1"/>
</dbReference>
<feature type="domain" description="Glycosyl transferase family 1" evidence="1">
    <location>
        <begin position="183"/>
        <end position="340"/>
    </location>
</feature>
<dbReference type="InterPro" id="IPR001296">
    <property type="entry name" value="Glyco_trans_1"/>
</dbReference>
<dbReference type="Pfam" id="PF13439">
    <property type="entry name" value="Glyco_transf_4"/>
    <property type="match status" value="1"/>
</dbReference>
<reference evidence="3 4" key="1">
    <citation type="submission" date="2018-04" db="EMBL/GenBank/DDBJ databases">
        <title>Subsurface microbial communities from deep shales in Ohio and West Virginia, USA.</title>
        <authorList>
            <person name="Wrighton K."/>
        </authorList>
    </citation>
    <scope>NUCLEOTIDE SEQUENCE [LARGE SCALE GENOMIC DNA]</scope>
    <source>
        <strain evidence="3 4">MSL28</strain>
    </source>
</reference>
<sequence length="365" mass="42216">MNICFFLGGFSGVGGIGRVTSILANELSKDSNINVFTLSFYESSSNEVYELNKNIKKNYLYDQPITMKKAFLLLGFIKLRKYLLDNSIDIIIACGALYYPITIVSTLNLNIKTICWEHSHVNNTKDHLFQGFSRMIGAKCSDKILTLTKNDKKEYISKYNIDNVNKIYNPIDPSLFKYTKSYNEKSKKIISVGRLSYQKNFKLLVEIAKEVLKNNSDWKWDIYGDGELREEIQEKIISYNLQNKITLKGHIDNIYEIYSDYSILIMTSRYEGFPMTLLEGLANGLPLISFDVLTGPNEIIKHNKNGFLVKPFDKNKMVEYINLLIEDEKKRIAFSKNARKSANNFKLSKIVHEWEQLLYNLLETD</sequence>
<dbReference type="InterPro" id="IPR028098">
    <property type="entry name" value="Glyco_trans_4-like_N"/>
</dbReference>
<name>A0A318DZZ1_9FIRM</name>
<proteinExistence type="predicted"/>
<gene>
    <name evidence="3" type="ORF">C8C78_13512</name>
</gene>
<dbReference type="Gene3D" id="3.40.50.2000">
    <property type="entry name" value="Glycogen Phosphorylase B"/>
    <property type="match status" value="2"/>
</dbReference>
<dbReference type="Proteomes" id="UP000247389">
    <property type="component" value="Unassembled WGS sequence"/>
</dbReference>
<evidence type="ECO:0000313" key="3">
    <source>
        <dbReference type="EMBL" id="PXV62294.1"/>
    </source>
</evidence>
<organism evidence="3 4">
    <name type="scientific">Halanaerobium congolense</name>
    <dbReference type="NCBI Taxonomy" id="54121"/>
    <lineage>
        <taxon>Bacteria</taxon>
        <taxon>Bacillati</taxon>
        <taxon>Bacillota</taxon>
        <taxon>Clostridia</taxon>
        <taxon>Halanaerobiales</taxon>
        <taxon>Halanaerobiaceae</taxon>
        <taxon>Halanaerobium</taxon>
    </lineage>
</organism>